<accession>A0A7D5HGU8</accession>
<proteinExistence type="predicted"/>
<evidence type="ECO:0000313" key="1">
    <source>
        <dbReference type="EMBL" id="QKZ07370.1"/>
    </source>
</evidence>
<sequence length="222" mass="24532">MASKAGNDKATVKKAPAEKKTSSFYMKKMRAGLADAGYVKHEAWVLPENRGLLKQVEKQLRQPVMAGTFKLEEHMTSAEKWTLDRLHQAFQALDEVASKEITPTLVQGAEQSLKLEMNEYGGLPIHIAVVGEQIIVDTVLVDVDSIKDVARFNDAVLRSRELFPLSSIGLEVMPNGQTVYNMFGALSANSSLTNVVTEVFTLVDNVQRAAEAFEGFFKKAKE</sequence>
<reference evidence="1 2" key="1">
    <citation type="submission" date="2020-06" db="EMBL/GenBank/DDBJ databases">
        <title>Pseudomonas eucalypticola sp. nov., an endophyte of Eucalyptus dunnii leaves with biocontrol ability of eucalyptus leaf blight.</title>
        <authorList>
            <person name="Liu Y."/>
            <person name="Song Z."/>
            <person name="Zeng H."/>
            <person name="Lu M."/>
            <person name="Wang X."/>
            <person name="Lian X."/>
            <person name="Zhang Q."/>
        </authorList>
    </citation>
    <scope>NUCLEOTIDE SEQUENCE [LARGE SCALE GENOMIC DNA]</scope>
    <source>
        <strain evidence="1 2">NP-1</strain>
    </source>
</reference>
<gene>
    <name evidence="1" type="ORF">HWQ56_27730</name>
</gene>
<dbReference type="Pfam" id="PF09938">
    <property type="entry name" value="DUF2170"/>
    <property type="match status" value="1"/>
</dbReference>
<organism evidence="1 2">
    <name type="scientific">Pseudomonas eucalypticola</name>
    <dbReference type="NCBI Taxonomy" id="2599595"/>
    <lineage>
        <taxon>Bacteria</taxon>
        <taxon>Pseudomonadati</taxon>
        <taxon>Pseudomonadota</taxon>
        <taxon>Gammaproteobacteria</taxon>
        <taxon>Pseudomonadales</taxon>
        <taxon>Pseudomonadaceae</taxon>
        <taxon>Pseudomonas</taxon>
    </lineage>
</organism>
<evidence type="ECO:0000313" key="2">
    <source>
        <dbReference type="Proteomes" id="UP000509568"/>
    </source>
</evidence>
<name>A0A7D5HGU8_9PSED</name>
<dbReference type="AlphaFoldDB" id="A0A7D5HGU8"/>
<dbReference type="EMBL" id="CP056030">
    <property type="protein sequence ID" value="QKZ07370.1"/>
    <property type="molecule type" value="Genomic_DNA"/>
</dbReference>
<dbReference type="InterPro" id="IPR019231">
    <property type="entry name" value="DUF2170"/>
</dbReference>
<dbReference type="Proteomes" id="UP000509568">
    <property type="component" value="Chromosome"/>
</dbReference>
<protein>
    <submittedName>
        <fullName evidence="1">YjfI family protein</fullName>
    </submittedName>
</protein>
<keyword evidence="2" id="KW-1185">Reference proteome</keyword>
<dbReference type="KEGG" id="pez:HWQ56_27730"/>
<dbReference type="RefSeq" id="WP_176572228.1">
    <property type="nucleotide sequence ID" value="NZ_CP056030.1"/>
</dbReference>